<keyword evidence="4 11" id="KW-0479">Metal-binding</keyword>
<evidence type="ECO:0000256" key="4">
    <source>
        <dbReference type="ARBA" id="ARBA00022723"/>
    </source>
</evidence>
<evidence type="ECO:0000256" key="12">
    <source>
        <dbReference type="RuleBase" id="RU361183"/>
    </source>
</evidence>
<dbReference type="Gene3D" id="2.60.120.290">
    <property type="entry name" value="Spermadhesin, CUB domain"/>
    <property type="match status" value="1"/>
</dbReference>
<dbReference type="SUPFAM" id="SSF55486">
    <property type="entry name" value="Metalloproteases ('zincins'), catalytic domain"/>
    <property type="match status" value="1"/>
</dbReference>
<dbReference type="PANTHER" id="PTHR10127">
    <property type="entry name" value="DISCOIDIN, CUB, EGF, LAMININ , AND ZINC METALLOPROTEASE DOMAIN CONTAINING"/>
    <property type="match status" value="1"/>
</dbReference>
<dbReference type="OrthoDB" id="6156706at2759"/>
<keyword evidence="2" id="KW-0964">Secreted</keyword>
<evidence type="ECO:0000313" key="18">
    <source>
        <dbReference type="Proteomes" id="UP000549394"/>
    </source>
</evidence>
<dbReference type="GO" id="GO:0004222">
    <property type="term" value="F:metalloendopeptidase activity"/>
    <property type="evidence" value="ECO:0007669"/>
    <property type="project" value="UniProtKB-UniRule"/>
</dbReference>
<feature type="binding site" evidence="11">
    <location>
        <position position="193"/>
    </location>
    <ligand>
        <name>Zn(2+)</name>
        <dbReference type="ChEBI" id="CHEBI:29105"/>
        <note>catalytic</note>
    </ligand>
</feature>
<accession>A0A7I8W652</accession>
<gene>
    <name evidence="17" type="ORF">DGYR_LOCUS11064</name>
</gene>
<dbReference type="EMBL" id="CAJFCJ010000019">
    <property type="protein sequence ID" value="CAD5123380.1"/>
    <property type="molecule type" value="Genomic_DNA"/>
</dbReference>
<dbReference type="EC" id="3.4.24.-" evidence="12"/>
<keyword evidence="7 11" id="KW-0482">Metalloprotease</keyword>
<feature type="binding site" evidence="11">
    <location>
        <position position="199"/>
    </location>
    <ligand>
        <name>Zn(2+)</name>
        <dbReference type="ChEBI" id="CHEBI:29105"/>
        <note>catalytic</note>
    </ligand>
</feature>
<dbReference type="Gene3D" id="3.40.390.10">
    <property type="entry name" value="Collagenase (Catalytic Domain)"/>
    <property type="match status" value="1"/>
</dbReference>
<feature type="active site" evidence="11">
    <location>
        <position position="190"/>
    </location>
</feature>
<organism evidence="17 18">
    <name type="scientific">Dimorphilus gyrociliatus</name>
    <dbReference type="NCBI Taxonomy" id="2664684"/>
    <lineage>
        <taxon>Eukaryota</taxon>
        <taxon>Metazoa</taxon>
        <taxon>Spiralia</taxon>
        <taxon>Lophotrochozoa</taxon>
        <taxon>Annelida</taxon>
        <taxon>Polychaeta</taxon>
        <taxon>Polychaeta incertae sedis</taxon>
        <taxon>Dinophilidae</taxon>
        <taxon>Dimorphilus</taxon>
    </lineage>
</organism>
<reference evidence="17 18" key="1">
    <citation type="submission" date="2020-08" db="EMBL/GenBank/DDBJ databases">
        <authorList>
            <person name="Hejnol A."/>
        </authorList>
    </citation>
    <scope>NUCLEOTIDE SEQUENCE [LARGE SCALE GENOMIC DNA]</scope>
</reference>
<evidence type="ECO:0000256" key="8">
    <source>
        <dbReference type="ARBA" id="ARBA00023157"/>
    </source>
</evidence>
<keyword evidence="5 11" id="KW-0378">Hydrolase</keyword>
<evidence type="ECO:0000313" key="17">
    <source>
        <dbReference type="EMBL" id="CAD5123380.1"/>
    </source>
</evidence>
<comment type="subcellular location">
    <subcellularLocation>
        <location evidence="1">Secreted</location>
    </subcellularLocation>
</comment>
<keyword evidence="8 11" id="KW-1015">Disulfide bond</keyword>
<comment type="cofactor">
    <cofactor evidence="11 12">
        <name>Zn(2+)</name>
        <dbReference type="ChEBI" id="CHEBI:29105"/>
    </cofactor>
    <text evidence="11 12">Binds 1 zinc ion per subunit.</text>
</comment>
<dbReference type="CDD" id="cd00041">
    <property type="entry name" value="CUB"/>
    <property type="match status" value="1"/>
</dbReference>
<dbReference type="Pfam" id="PF00431">
    <property type="entry name" value="CUB"/>
    <property type="match status" value="1"/>
</dbReference>
<dbReference type="InterPro" id="IPR017050">
    <property type="entry name" value="Metallopeptidase_nem"/>
</dbReference>
<dbReference type="AlphaFoldDB" id="A0A7I8W652"/>
<evidence type="ECO:0000256" key="11">
    <source>
        <dbReference type="PROSITE-ProRule" id="PRU01211"/>
    </source>
</evidence>
<evidence type="ECO:0000256" key="5">
    <source>
        <dbReference type="ARBA" id="ARBA00022801"/>
    </source>
</evidence>
<dbReference type="SMART" id="SM00235">
    <property type="entry name" value="ZnMc"/>
    <property type="match status" value="1"/>
</dbReference>
<protein>
    <recommendedName>
        <fullName evidence="12">Metalloendopeptidase</fullName>
        <ecNumber evidence="12">3.4.24.-</ecNumber>
    </recommendedName>
</protein>
<dbReference type="Pfam" id="PF01400">
    <property type="entry name" value="Astacin"/>
    <property type="match status" value="1"/>
</dbReference>
<evidence type="ECO:0000259" key="16">
    <source>
        <dbReference type="PROSITE" id="PS51864"/>
    </source>
</evidence>
<feature type="domain" description="CUB" evidence="15">
    <location>
        <begin position="330"/>
        <end position="469"/>
    </location>
</feature>
<dbReference type="PROSITE" id="PS50092">
    <property type="entry name" value="TSP1"/>
    <property type="match status" value="1"/>
</dbReference>
<keyword evidence="14" id="KW-0472">Membrane</keyword>
<dbReference type="GO" id="GO:0005576">
    <property type="term" value="C:extracellular region"/>
    <property type="evidence" value="ECO:0007669"/>
    <property type="project" value="UniProtKB-SubCell"/>
</dbReference>
<dbReference type="PRINTS" id="PR00480">
    <property type="entry name" value="ASTACIN"/>
</dbReference>
<evidence type="ECO:0000256" key="2">
    <source>
        <dbReference type="ARBA" id="ARBA00022525"/>
    </source>
</evidence>
<keyword evidence="9" id="KW-0325">Glycoprotein</keyword>
<dbReference type="InterPro" id="IPR001506">
    <property type="entry name" value="Peptidase_M12A"/>
</dbReference>
<dbReference type="SMART" id="SM00042">
    <property type="entry name" value="CUB"/>
    <property type="match status" value="1"/>
</dbReference>
<dbReference type="InterPro" id="IPR006026">
    <property type="entry name" value="Peptidase_Metallo"/>
</dbReference>
<feature type="binding site" evidence="11">
    <location>
        <position position="189"/>
    </location>
    <ligand>
        <name>Zn(2+)</name>
        <dbReference type="ChEBI" id="CHEBI:29105"/>
        <note>catalytic</note>
    </ligand>
</feature>
<dbReference type="PANTHER" id="PTHR10127:SF780">
    <property type="entry name" value="METALLOENDOPEPTIDASE"/>
    <property type="match status" value="1"/>
</dbReference>
<dbReference type="PROSITE" id="PS51864">
    <property type="entry name" value="ASTACIN"/>
    <property type="match status" value="1"/>
</dbReference>
<evidence type="ECO:0000256" key="7">
    <source>
        <dbReference type="ARBA" id="ARBA00023049"/>
    </source>
</evidence>
<keyword evidence="6 11" id="KW-0862">Zinc</keyword>
<evidence type="ECO:0000256" key="10">
    <source>
        <dbReference type="PROSITE-ProRule" id="PRU00059"/>
    </source>
</evidence>
<evidence type="ECO:0000256" key="3">
    <source>
        <dbReference type="ARBA" id="ARBA00022670"/>
    </source>
</evidence>
<name>A0A7I8W652_9ANNE</name>
<proteinExistence type="predicted"/>
<sequence length="670" mass="77195">MPQGLTYEEFLRCRGLPCEDFQKKQAAISQINNLLKDTNYEERSTVRFNYTSEVLDGCVRLNARQTQNLVIHLRELQENQQTRRKRHTINFDKYGNRKWRVTRIQYKIEEDYTQEYITKLEQSLRHIEDKTCFTFERVANDGIVNDDHIIFSNEEKACWAYIGRVAAGSYPQLINLHERCIDFFGIPVHEVIHSLGFWHQHQRPDRENYIKLNCDLINGGCEHDQMKIPNDVKEPSIPYDYNSVMHYSGFSNARDRSRLHELTIKALDKGHQKAFGQRVEMSFLDAKLIHNEYCQAKCNSNPPNCQNGGFPNSKNCAKCICADGFGGSLCQDVAPSTTGCFNRGDIVLGIGEERVINTPNYGTGYKSGDKCNWRISAPPGYQVKITFDSNFRIYCYKARDDSGLYIRACLYHWVEVKYDYDLSKNGYRLCCESQPKPITSKGRIMVVAFRSLEERRGHYVGFRARLSTVRADGQPVEPTKEPTIAPTTKTTTTTTLPTTTKLPSTTPDNGVRWSEWSDCSFRSCQCGGCDFQFRFHICRNQYDQYEACYGERFGLEMKKCNDEERMCGSSDKYPIFIGKLYYQQCSRCCVEFKEVAGRCVKRQNVNSLTQINNRTDIPEEAKFNVDKAILEYNKKGIKVTPNNAKTLNFHSFSLISSIGFVLLSFLLISN</sequence>
<keyword evidence="18" id="KW-1185">Reference proteome</keyword>
<keyword evidence="14" id="KW-0812">Transmembrane</keyword>
<dbReference type="Proteomes" id="UP000549394">
    <property type="component" value="Unassembled WGS sequence"/>
</dbReference>
<keyword evidence="14" id="KW-1133">Transmembrane helix</keyword>
<dbReference type="GO" id="GO:0018996">
    <property type="term" value="P:molting cycle, collagen and cuticulin-based cuticle"/>
    <property type="evidence" value="ECO:0007669"/>
    <property type="project" value="InterPro"/>
</dbReference>
<dbReference type="GO" id="GO:0006508">
    <property type="term" value="P:proteolysis"/>
    <property type="evidence" value="ECO:0007669"/>
    <property type="project" value="UniProtKB-KW"/>
</dbReference>
<dbReference type="GO" id="GO:0008270">
    <property type="term" value="F:zinc ion binding"/>
    <property type="evidence" value="ECO:0007669"/>
    <property type="project" value="UniProtKB-UniRule"/>
</dbReference>
<dbReference type="PROSITE" id="PS01180">
    <property type="entry name" value="CUB"/>
    <property type="match status" value="1"/>
</dbReference>
<keyword evidence="3 11" id="KW-0645">Protease</keyword>
<comment type="caution">
    <text evidence="10">Lacks conserved residue(s) required for the propagation of feature annotation.</text>
</comment>
<feature type="compositionally biased region" description="Low complexity" evidence="13">
    <location>
        <begin position="481"/>
        <end position="507"/>
    </location>
</feature>
<feature type="transmembrane region" description="Helical" evidence="14">
    <location>
        <begin position="649"/>
        <end position="668"/>
    </location>
</feature>
<dbReference type="InterPro" id="IPR035914">
    <property type="entry name" value="Sperma_CUB_dom_sf"/>
</dbReference>
<dbReference type="InterPro" id="IPR000859">
    <property type="entry name" value="CUB_dom"/>
</dbReference>
<dbReference type="PIRSF" id="PIRSF036365">
    <property type="entry name" value="Astacin_nematoda"/>
    <property type="match status" value="1"/>
</dbReference>
<evidence type="ECO:0000256" key="1">
    <source>
        <dbReference type="ARBA" id="ARBA00004613"/>
    </source>
</evidence>
<comment type="caution">
    <text evidence="17">The sequence shown here is derived from an EMBL/GenBank/DDBJ whole genome shotgun (WGS) entry which is preliminary data.</text>
</comment>
<feature type="disulfide bond" evidence="11">
    <location>
        <begin position="158"/>
        <end position="180"/>
    </location>
</feature>
<evidence type="ECO:0000256" key="13">
    <source>
        <dbReference type="SAM" id="MobiDB-lite"/>
    </source>
</evidence>
<evidence type="ECO:0000256" key="6">
    <source>
        <dbReference type="ARBA" id="ARBA00022833"/>
    </source>
</evidence>
<feature type="domain" description="Peptidase M12A" evidence="16">
    <location>
        <begin position="90"/>
        <end position="299"/>
    </location>
</feature>
<dbReference type="SUPFAM" id="SSF49854">
    <property type="entry name" value="Spermadhesin, CUB domain"/>
    <property type="match status" value="1"/>
</dbReference>
<dbReference type="InterPro" id="IPR000884">
    <property type="entry name" value="TSP1_rpt"/>
</dbReference>
<evidence type="ECO:0000256" key="14">
    <source>
        <dbReference type="SAM" id="Phobius"/>
    </source>
</evidence>
<feature type="region of interest" description="Disordered" evidence="13">
    <location>
        <begin position="472"/>
        <end position="507"/>
    </location>
</feature>
<dbReference type="InterPro" id="IPR024079">
    <property type="entry name" value="MetalloPept_cat_dom_sf"/>
</dbReference>
<evidence type="ECO:0000256" key="9">
    <source>
        <dbReference type="ARBA" id="ARBA00023180"/>
    </source>
</evidence>
<evidence type="ECO:0000259" key="15">
    <source>
        <dbReference type="PROSITE" id="PS01180"/>
    </source>
</evidence>